<protein>
    <submittedName>
        <fullName evidence="2">Uncharacterized protein</fullName>
    </submittedName>
</protein>
<evidence type="ECO:0000313" key="3">
    <source>
        <dbReference type="Proteomes" id="UP000005237"/>
    </source>
</evidence>
<dbReference type="EnsemblMetazoa" id="CJA37021a.1">
    <property type="protein sequence ID" value="CJA37021a.1"/>
    <property type="gene ID" value="WBGene00212868"/>
</dbReference>
<keyword evidence="1" id="KW-0175">Coiled coil</keyword>
<reference evidence="3" key="1">
    <citation type="submission" date="2010-08" db="EMBL/GenBank/DDBJ databases">
        <authorList>
            <consortium name="Caenorhabditis japonica Sequencing Consortium"/>
            <person name="Wilson R.K."/>
        </authorList>
    </citation>
    <scope>NUCLEOTIDE SEQUENCE [LARGE SCALE GENOMIC DNA]</scope>
    <source>
        <strain evidence="3">DF5081</strain>
    </source>
</reference>
<dbReference type="PANTHER" id="PTHR31424:SF3">
    <property type="entry name" value="RING-TYPE DOMAIN-CONTAINING PROTEIN"/>
    <property type="match status" value="1"/>
</dbReference>
<accession>A0A8R1EKX4</accession>
<organism evidence="2 3">
    <name type="scientific">Caenorhabditis japonica</name>
    <dbReference type="NCBI Taxonomy" id="281687"/>
    <lineage>
        <taxon>Eukaryota</taxon>
        <taxon>Metazoa</taxon>
        <taxon>Ecdysozoa</taxon>
        <taxon>Nematoda</taxon>
        <taxon>Chromadorea</taxon>
        <taxon>Rhabditida</taxon>
        <taxon>Rhabditina</taxon>
        <taxon>Rhabditomorpha</taxon>
        <taxon>Rhabditoidea</taxon>
        <taxon>Rhabditidae</taxon>
        <taxon>Peloderinae</taxon>
        <taxon>Caenorhabditis</taxon>
    </lineage>
</organism>
<dbReference type="Proteomes" id="UP000005237">
    <property type="component" value="Unassembled WGS sequence"/>
</dbReference>
<name>A0A8R1EKX4_CAEJA</name>
<dbReference type="Pfam" id="PF06918">
    <property type="entry name" value="DUF1280"/>
    <property type="match status" value="1"/>
</dbReference>
<feature type="coiled-coil region" evidence="1">
    <location>
        <begin position="547"/>
        <end position="595"/>
    </location>
</feature>
<evidence type="ECO:0000256" key="1">
    <source>
        <dbReference type="SAM" id="Coils"/>
    </source>
</evidence>
<evidence type="ECO:0000313" key="2">
    <source>
        <dbReference type="EnsemblMetazoa" id="CJA37021a.1"/>
    </source>
</evidence>
<proteinExistence type="predicted"/>
<sequence length="772" mass="88676">MAPISNKRKSLKANSSLGNARKLELAKQKIELSRVQSLEKENDDLKLEVENLRNKLADMQRELQLEKNHKEFLRGMLANSRRGCFMLQEDASERNEQLASIRHELQVLKNDQNCRLHAAKKEYEFFVEKNHREKLEKIRKQTEELKKRCLPPSSSQKPYNQLRTRETKKQRFETVKSAIETYVGPENMDSFLTDFIGNIASDPRFSFSTTLDAWDSFVATTHWKLSDGFLKDFKAFCKKKLSFDIFSSRQSISNIKKRFDPEVDYSIRIEKTRKLLKSGREVVECTAIISARDIECILARRLTSLHKNGSVAVTRKIVQKPLGDCKFLSAVFNHAGQSSRSPCYVCNASWSNHGAHASTLKSFKFEESGSLRTLEQLQNEGNPLLELSPELAGPPQLHTFLGIVQSYVVNWLIALANREDYGPEVLPLDLKKQCKLLKSAEREEQWYESRARGLRFAIENVQRVLEVITKLFSDVPSRKSAIHQCGSVLCVASFAKKSTFGKLKSFQCTSCKRFIHNVCGFVFTSIDEEQSMIECNTQCVDCREGSALSLQLRKELLEELLDELVSQLEEDADVLNEVKDDREELEGMLRKSSGQTRKQLEETFRQIGCDYRVWYQELTGNQVRKLLRHSSIDLILSVFAPSEELRKMRKVMESLAFLMSEADNRIKSDEDIDKIANTVNLIVFNLRDLQPNVTVTPKLHILAAHLIPFLRKHRSWGRMTEQGLESLHAIINNLTNRFASVRDTRLQYLLILQQLGNYNLLFDTGISMSPNS</sequence>
<dbReference type="AlphaFoldDB" id="A0A8R1EKX4"/>
<dbReference type="PANTHER" id="PTHR31424">
    <property type="entry name" value="PROTEIN CBG23806"/>
    <property type="match status" value="1"/>
</dbReference>
<keyword evidence="3" id="KW-1185">Reference proteome</keyword>
<dbReference type="InterPro" id="IPR009689">
    <property type="entry name" value="DUF1280"/>
</dbReference>
<reference evidence="2" key="2">
    <citation type="submission" date="2022-06" db="UniProtKB">
        <authorList>
            <consortium name="EnsemblMetazoa"/>
        </authorList>
    </citation>
    <scope>IDENTIFICATION</scope>
    <source>
        <strain evidence="2">DF5081</strain>
    </source>
</reference>
<feature type="coiled-coil region" evidence="1">
    <location>
        <begin position="28"/>
        <end position="148"/>
    </location>
</feature>